<reference evidence="9 10" key="1">
    <citation type="submission" date="2015-07" db="EMBL/GenBank/DDBJ databases">
        <title>Acinetobacter yuneri, a novel member of Acinetobacter calcoaceticus-Acinetobacter baumannii complex isolated from clinical specimen.</title>
        <authorList>
            <person name="Yu Y."/>
        </authorList>
    </citation>
    <scope>NUCLEOTIDE SEQUENCE [LARGE SCALE GENOMIC DNA]</scope>
    <source>
        <strain evidence="9 10">A362</strain>
    </source>
</reference>
<accession>A0A1V2UPH6</accession>
<feature type="region of interest" description="Disordered" evidence="6">
    <location>
        <begin position="1"/>
        <end position="54"/>
    </location>
</feature>
<dbReference type="PROSITE" id="PS50846">
    <property type="entry name" value="HMA_2"/>
    <property type="match status" value="2"/>
</dbReference>
<keyword evidence="3" id="KW-0813">Transport</keyword>
<dbReference type="SUPFAM" id="SSF55008">
    <property type="entry name" value="HMA, heavy metal-associated domain"/>
    <property type="match status" value="2"/>
</dbReference>
<keyword evidence="3" id="KW-0864">Zinc transport</keyword>
<keyword evidence="3" id="KW-0406">Ion transport</keyword>
<dbReference type="Gene3D" id="1.20.1510.10">
    <property type="entry name" value="Cation efflux protein transmembrane domain"/>
    <property type="match status" value="1"/>
</dbReference>
<keyword evidence="10" id="KW-1185">Reference proteome</keyword>
<dbReference type="PANTHER" id="PTHR11562">
    <property type="entry name" value="CATION EFFLUX PROTEIN/ ZINC TRANSPORTER"/>
    <property type="match status" value="1"/>
</dbReference>
<proteinExistence type="predicted"/>
<feature type="domain" description="HMA" evidence="8">
    <location>
        <begin position="87"/>
        <end position="150"/>
    </location>
</feature>
<feature type="transmembrane region" description="Helical" evidence="7">
    <location>
        <begin position="315"/>
        <end position="334"/>
    </location>
</feature>
<dbReference type="Gene3D" id="3.30.70.100">
    <property type="match status" value="2"/>
</dbReference>
<name>A0A1V2UPH6_9GAMM</name>
<evidence type="ECO:0000256" key="6">
    <source>
        <dbReference type="SAM" id="MobiDB-lite"/>
    </source>
</evidence>
<dbReference type="RefSeq" id="WP_057061773.1">
    <property type="nucleotide sequence ID" value="NZ_LFZS01000032.1"/>
</dbReference>
<feature type="domain" description="HMA" evidence="8">
    <location>
        <begin position="165"/>
        <end position="228"/>
    </location>
</feature>
<evidence type="ECO:0000256" key="4">
    <source>
        <dbReference type="ARBA" id="ARBA00022989"/>
    </source>
</evidence>
<evidence type="ECO:0000313" key="9">
    <source>
        <dbReference type="EMBL" id="ONN50999.1"/>
    </source>
</evidence>
<feature type="transmembrane region" description="Helical" evidence="7">
    <location>
        <begin position="401"/>
        <end position="419"/>
    </location>
</feature>
<evidence type="ECO:0000313" key="10">
    <source>
        <dbReference type="Proteomes" id="UP000189376"/>
    </source>
</evidence>
<comment type="subcellular location">
    <subcellularLocation>
        <location evidence="1">Membrane</location>
        <topology evidence="1">Multi-pass membrane protein</topology>
    </subcellularLocation>
</comment>
<feature type="transmembrane region" description="Helical" evidence="7">
    <location>
        <begin position="254"/>
        <end position="279"/>
    </location>
</feature>
<dbReference type="AlphaFoldDB" id="A0A1V2UPH6"/>
<keyword evidence="5 7" id="KW-0472">Membrane</keyword>
<dbReference type="InterPro" id="IPR027469">
    <property type="entry name" value="Cation_efflux_TMD_sf"/>
</dbReference>
<evidence type="ECO:0000256" key="7">
    <source>
        <dbReference type="SAM" id="Phobius"/>
    </source>
</evidence>
<evidence type="ECO:0000256" key="3">
    <source>
        <dbReference type="ARBA" id="ARBA00022906"/>
    </source>
</evidence>
<keyword evidence="2 7" id="KW-0812">Transmembrane</keyword>
<feature type="compositionally biased region" description="Basic and acidic residues" evidence="6">
    <location>
        <begin position="10"/>
        <end position="19"/>
    </location>
</feature>
<gene>
    <name evidence="9" type="ORF">AC058_19130</name>
</gene>
<dbReference type="EMBL" id="LFZS01000032">
    <property type="protein sequence ID" value="ONN50999.1"/>
    <property type="molecule type" value="Genomic_DNA"/>
</dbReference>
<evidence type="ECO:0000256" key="5">
    <source>
        <dbReference type="ARBA" id="ARBA00023136"/>
    </source>
</evidence>
<organism evidence="9 10">
    <name type="scientific">Acinetobacter genomosp. 33YU</name>
    <dbReference type="NCBI Taxonomy" id="1675530"/>
    <lineage>
        <taxon>Bacteria</taxon>
        <taxon>Pseudomonadati</taxon>
        <taxon>Pseudomonadota</taxon>
        <taxon>Gammaproteobacteria</taxon>
        <taxon>Moraxellales</taxon>
        <taxon>Moraxellaceae</taxon>
        <taxon>Acinetobacter</taxon>
    </lineage>
</organism>
<dbReference type="GO" id="GO:0005886">
    <property type="term" value="C:plasma membrane"/>
    <property type="evidence" value="ECO:0007669"/>
    <property type="project" value="TreeGrafter"/>
</dbReference>
<evidence type="ECO:0000259" key="8">
    <source>
        <dbReference type="PROSITE" id="PS50846"/>
    </source>
</evidence>
<keyword evidence="3" id="KW-0862">Zinc</keyword>
<feature type="transmembrane region" description="Helical" evidence="7">
    <location>
        <begin position="285"/>
        <end position="303"/>
    </location>
</feature>
<feature type="transmembrane region" description="Helical" evidence="7">
    <location>
        <begin position="340"/>
        <end position="361"/>
    </location>
</feature>
<dbReference type="InterPro" id="IPR058533">
    <property type="entry name" value="Cation_efflux_TM"/>
</dbReference>
<dbReference type="CDD" id="cd00371">
    <property type="entry name" value="HMA"/>
    <property type="match status" value="1"/>
</dbReference>
<evidence type="ECO:0000256" key="1">
    <source>
        <dbReference type="ARBA" id="ARBA00004141"/>
    </source>
</evidence>
<dbReference type="GO" id="GO:0005385">
    <property type="term" value="F:zinc ion transmembrane transporter activity"/>
    <property type="evidence" value="ECO:0007669"/>
    <property type="project" value="TreeGrafter"/>
</dbReference>
<dbReference type="GO" id="GO:0046872">
    <property type="term" value="F:metal ion binding"/>
    <property type="evidence" value="ECO:0007669"/>
    <property type="project" value="InterPro"/>
</dbReference>
<dbReference type="PANTHER" id="PTHR11562:SF17">
    <property type="entry name" value="RE54080P-RELATED"/>
    <property type="match status" value="1"/>
</dbReference>
<dbReference type="InterPro" id="IPR050681">
    <property type="entry name" value="CDF/SLC30A"/>
</dbReference>
<dbReference type="Proteomes" id="UP000189376">
    <property type="component" value="Unassembled WGS sequence"/>
</dbReference>
<dbReference type="InterPro" id="IPR006121">
    <property type="entry name" value="HMA_dom"/>
</dbReference>
<sequence>MSGCGCSKETPCEDKKSQQENHPSIAEASNSKNCDNTPSCCGEEEEEKSSSPCCNTSNSCEDTAQSCCGSDPKENLSTEDVLKNSHYMSEYLVPKMDCSAEEQMVRMALSSIDGVQKLIFDLPNRSLKVLHNQKDENITTKLEALGFGAKLVKTETYISNQQAKQTSTYTIPKMDCSAEEQMVRMALSSVNEVKGLTFDLPNRKLKVFHNDGLNEITSKLEALGFGAKLESTVTSVGEIPEKADTSEQAKVLKILLAINLLLFMIEFISGLVAASTGLIADSLDMLADATVFGIALFVVGKSVKKQLKAAHLSGWLQLILATSVIVDVVRRFIYGSEPESFLMIGIAALALIANFYCIYLMSHQKNDGAHMKASWVFLSNDIIVNLGVIFAGFLVALTGSAYPDLVIGIIVSLFVLNGARKILALK</sequence>
<dbReference type="InterPro" id="IPR036163">
    <property type="entry name" value="HMA_dom_sf"/>
</dbReference>
<protein>
    <submittedName>
        <fullName evidence="9">Cation transporter</fullName>
    </submittedName>
</protein>
<comment type="caution">
    <text evidence="9">The sequence shown here is derived from an EMBL/GenBank/DDBJ whole genome shotgun (WGS) entry which is preliminary data.</text>
</comment>
<dbReference type="Pfam" id="PF01545">
    <property type="entry name" value="Cation_efflux"/>
    <property type="match status" value="1"/>
</dbReference>
<feature type="compositionally biased region" description="Polar residues" evidence="6">
    <location>
        <begin position="27"/>
        <end position="38"/>
    </location>
</feature>
<keyword evidence="4 7" id="KW-1133">Transmembrane helix</keyword>
<feature type="transmembrane region" description="Helical" evidence="7">
    <location>
        <begin position="373"/>
        <end position="395"/>
    </location>
</feature>
<evidence type="ECO:0000256" key="2">
    <source>
        <dbReference type="ARBA" id="ARBA00022692"/>
    </source>
</evidence>
<dbReference type="SUPFAM" id="SSF161111">
    <property type="entry name" value="Cation efflux protein transmembrane domain-like"/>
    <property type="match status" value="1"/>
</dbReference>